<sequence length="314" mass="36362">MLLLLCVVVTDMSQEEQNEDLQELPRWLLDAPHFIDDKRINSFYDAVIRPKAKIEESITITVQKEDVKEIKKEFGIGIEIQPPDIVNMVTPFLRAGGGQTGSYTRFGRRKNEIRLNEINTPQRQLIQLLLQYFIKHPDRIGVVQNRLSQDGWYVNPERIRKPPKQLILLDLPPKNVVVDTPRPETMLIPTSAEFTNGEIVKLYTDDRFQSAYQQREELKKKGRESWKPFLEAYDPLDATEVIEDTISGKIEWINYRLPLNKEGKTAQIRFSPSGEYHNGDFAYNLVYMGHKHGLRIVGTVQSEPEINVLAAYRK</sequence>
<name>L9ZGJ9_NATA2</name>
<reference evidence="1 2" key="1">
    <citation type="journal article" date="2014" name="PLoS Genet.">
        <title>Phylogenetically driven sequencing of extremely halophilic archaea reveals strategies for static and dynamic osmo-response.</title>
        <authorList>
            <person name="Becker E.A."/>
            <person name="Seitzer P.M."/>
            <person name="Tritt A."/>
            <person name="Larsen D."/>
            <person name="Krusor M."/>
            <person name="Yao A.I."/>
            <person name="Wu D."/>
            <person name="Madern D."/>
            <person name="Eisen J.A."/>
            <person name="Darling A.E."/>
            <person name="Facciotti M.T."/>
        </authorList>
    </citation>
    <scope>NUCLEOTIDE SEQUENCE [LARGE SCALE GENOMIC DNA]</scope>
    <source>
        <strain evidence="1 2">JCM 12890</strain>
    </source>
</reference>
<organism evidence="1 2">
    <name type="scientific">Natrinema altunense (strain JCM 12890 / CGMCC 1.3731 / AJ2)</name>
    <dbReference type="NCBI Taxonomy" id="1227494"/>
    <lineage>
        <taxon>Archaea</taxon>
        <taxon>Methanobacteriati</taxon>
        <taxon>Methanobacteriota</taxon>
        <taxon>Stenosarchaea group</taxon>
        <taxon>Halobacteria</taxon>
        <taxon>Halobacteriales</taxon>
        <taxon>Natrialbaceae</taxon>
        <taxon>Natrinema</taxon>
    </lineage>
</organism>
<protein>
    <submittedName>
        <fullName evidence="1">Uncharacterized protein</fullName>
    </submittedName>
</protein>
<proteinExistence type="predicted"/>
<evidence type="ECO:0000313" key="1">
    <source>
        <dbReference type="EMBL" id="ELY85176.1"/>
    </source>
</evidence>
<gene>
    <name evidence="1" type="ORF">C485_12915</name>
</gene>
<evidence type="ECO:0000313" key="2">
    <source>
        <dbReference type="Proteomes" id="UP000011511"/>
    </source>
</evidence>
<dbReference type="AlphaFoldDB" id="L9ZGJ9"/>
<comment type="caution">
    <text evidence="1">The sequence shown here is derived from an EMBL/GenBank/DDBJ whole genome shotgun (WGS) entry which is preliminary data.</text>
</comment>
<dbReference type="EMBL" id="AOIK01000032">
    <property type="protein sequence ID" value="ELY85176.1"/>
    <property type="molecule type" value="Genomic_DNA"/>
</dbReference>
<keyword evidence="2" id="KW-1185">Reference proteome</keyword>
<dbReference type="Proteomes" id="UP000011511">
    <property type="component" value="Unassembled WGS sequence"/>
</dbReference>
<accession>L9ZGJ9</accession>